<accession>R7SGD5</accession>
<gene>
    <name evidence="2" type="ORF">FOMMEDRAFT_48042</name>
</gene>
<protein>
    <submittedName>
        <fullName evidence="2">Macro domain-like protein</fullName>
    </submittedName>
</protein>
<evidence type="ECO:0000259" key="1">
    <source>
        <dbReference type="PROSITE" id="PS51154"/>
    </source>
</evidence>
<feature type="domain" description="Macro" evidence="1">
    <location>
        <begin position="1"/>
        <end position="202"/>
    </location>
</feature>
<proteinExistence type="predicted"/>
<organism evidence="2 3">
    <name type="scientific">Fomitiporia mediterranea (strain MF3/22)</name>
    <name type="common">Grapevine white-rot fungus</name>
    <dbReference type="NCBI Taxonomy" id="694068"/>
    <lineage>
        <taxon>Eukaryota</taxon>
        <taxon>Fungi</taxon>
        <taxon>Dikarya</taxon>
        <taxon>Basidiomycota</taxon>
        <taxon>Agaricomycotina</taxon>
        <taxon>Agaricomycetes</taxon>
        <taxon>Hymenochaetales</taxon>
        <taxon>Hymenochaetaceae</taxon>
        <taxon>Fomitiporia</taxon>
    </lineage>
</organism>
<evidence type="ECO:0000313" key="3">
    <source>
        <dbReference type="Proteomes" id="UP000053630"/>
    </source>
</evidence>
<dbReference type="InterPro" id="IPR043472">
    <property type="entry name" value="Macro_dom-like"/>
</dbReference>
<dbReference type="EMBL" id="JH717985">
    <property type="protein sequence ID" value="EJC97748.1"/>
    <property type="molecule type" value="Genomic_DNA"/>
</dbReference>
<dbReference type="SUPFAM" id="SSF52949">
    <property type="entry name" value="Macro domain-like"/>
    <property type="match status" value="1"/>
</dbReference>
<dbReference type="eggNOG" id="ENOG502S9WU">
    <property type="taxonomic scope" value="Eukaryota"/>
</dbReference>
<dbReference type="OMA" id="YGCGWVA"/>
<dbReference type="OrthoDB" id="6082470at2759"/>
<reference evidence="3" key="1">
    <citation type="journal article" date="2012" name="Science">
        <title>The Paleozoic origin of enzymatic lignin decomposition reconstructed from 31 fungal genomes.</title>
        <authorList>
            <person name="Floudas D."/>
            <person name="Binder M."/>
            <person name="Riley R."/>
            <person name="Barry K."/>
            <person name="Blanchette R.A."/>
            <person name="Henrissat B."/>
            <person name="Martinez A.T."/>
            <person name="Otillar R."/>
            <person name="Spatafora J.W."/>
            <person name="Yadav J.S."/>
            <person name="Aerts A."/>
            <person name="Benoit I."/>
            <person name="Boyd A."/>
            <person name="Carlson A."/>
            <person name="Copeland A."/>
            <person name="Coutinho P.M."/>
            <person name="de Vries R.P."/>
            <person name="Ferreira P."/>
            <person name="Findley K."/>
            <person name="Foster B."/>
            <person name="Gaskell J."/>
            <person name="Glotzer D."/>
            <person name="Gorecki P."/>
            <person name="Heitman J."/>
            <person name="Hesse C."/>
            <person name="Hori C."/>
            <person name="Igarashi K."/>
            <person name="Jurgens J.A."/>
            <person name="Kallen N."/>
            <person name="Kersten P."/>
            <person name="Kohler A."/>
            <person name="Kuees U."/>
            <person name="Kumar T.K.A."/>
            <person name="Kuo A."/>
            <person name="LaButti K."/>
            <person name="Larrondo L.F."/>
            <person name="Lindquist E."/>
            <person name="Ling A."/>
            <person name="Lombard V."/>
            <person name="Lucas S."/>
            <person name="Lundell T."/>
            <person name="Martin R."/>
            <person name="McLaughlin D.J."/>
            <person name="Morgenstern I."/>
            <person name="Morin E."/>
            <person name="Murat C."/>
            <person name="Nagy L.G."/>
            <person name="Nolan M."/>
            <person name="Ohm R.A."/>
            <person name="Patyshakuliyeva A."/>
            <person name="Rokas A."/>
            <person name="Ruiz-Duenas F.J."/>
            <person name="Sabat G."/>
            <person name="Salamov A."/>
            <person name="Samejima M."/>
            <person name="Schmutz J."/>
            <person name="Slot J.C."/>
            <person name="St John F."/>
            <person name="Stenlid J."/>
            <person name="Sun H."/>
            <person name="Sun S."/>
            <person name="Syed K."/>
            <person name="Tsang A."/>
            <person name="Wiebenga A."/>
            <person name="Young D."/>
            <person name="Pisabarro A."/>
            <person name="Eastwood D.C."/>
            <person name="Martin F."/>
            <person name="Cullen D."/>
            <person name="Grigoriev I.V."/>
            <person name="Hibbett D.S."/>
        </authorList>
    </citation>
    <scope>NUCLEOTIDE SEQUENCE [LARGE SCALE GENOMIC DNA]</scope>
    <source>
        <strain evidence="3">MF3/22</strain>
    </source>
</reference>
<dbReference type="Gene3D" id="3.40.220.10">
    <property type="entry name" value="Leucine Aminopeptidase, subunit E, domain 1"/>
    <property type="match status" value="1"/>
</dbReference>
<dbReference type="KEGG" id="fme:FOMMEDRAFT_48042"/>
<keyword evidence="3" id="KW-1185">Reference proteome</keyword>
<dbReference type="RefSeq" id="XP_007271950.1">
    <property type="nucleotide sequence ID" value="XM_007271888.1"/>
</dbReference>
<dbReference type="Proteomes" id="UP000053630">
    <property type="component" value="Unassembled WGS sequence"/>
</dbReference>
<name>R7SGD5_FOMME</name>
<dbReference type="PROSITE" id="PS51154">
    <property type="entry name" value="MACRO"/>
    <property type="match status" value="1"/>
</dbReference>
<dbReference type="GeneID" id="18679349"/>
<feature type="non-terminal residue" evidence="2">
    <location>
        <position position="1"/>
    </location>
</feature>
<evidence type="ECO:0000313" key="2">
    <source>
        <dbReference type="EMBL" id="EJC97748.1"/>
    </source>
</evidence>
<dbReference type="InterPro" id="IPR002589">
    <property type="entry name" value="Macro_dom"/>
</dbReference>
<feature type="non-terminal residue" evidence="2">
    <location>
        <position position="202"/>
    </location>
</feature>
<dbReference type="AlphaFoldDB" id="R7SGD5"/>
<sequence>KFDAIVSPANSYGRMDGAFDDAISKLLSPPTDYFALTRFVQAELYKEWKGFAVPGSASALLLPDNVIDAQKGTTDCKYLILCPTMHWPQDISWNRDIVYNVVWALLAEITRHNSDIKGNTEYDSGSQTPRHDSVHEKPLIRSVLMPGLGVGTGKIPYDRFAMQFALAVKNFDEAIRMPAKWSSLEWEDVQSIIKQLENTWSE</sequence>